<organism evidence="1 2">
    <name type="scientific">Acinetobacter bereziniae</name>
    <name type="common">Acinetobacter genomosp. 10</name>
    <dbReference type="NCBI Taxonomy" id="106648"/>
    <lineage>
        <taxon>Bacteria</taxon>
        <taxon>Pseudomonadati</taxon>
        <taxon>Pseudomonadota</taxon>
        <taxon>Gammaproteobacteria</taxon>
        <taxon>Moraxellales</taxon>
        <taxon>Moraxellaceae</taxon>
        <taxon>Acinetobacter</taxon>
    </lineage>
</organism>
<gene>
    <name evidence="1" type="ORF">GAK29_04230</name>
</gene>
<evidence type="ECO:0008006" key="3">
    <source>
        <dbReference type="Google" id="ProtNLM"/>
    </source>
</evidence>
<sequence length="147" mass="16916">MKFIFIIISVVSISACVTFPKNSVELESQSKFRYEFNIPRDLPKVEESFDTYMNKCHDSKKQLTVYLNHARIGPEMGFDKIKEDGRVKYSTYYGGELSSKKYIWSFDLSIDGTNDNVTNVRIVTFTKLWESPLNNLKKIANGESTSC</sequence>
<dbReference type="Proteomes" id="UP000490535">
    <property type="component" value="Unassembled WGS sequence"/>
</dbReference>
<name>A0A833PBK6_ACIBZ</name>
<dbReference type="EMBL" id="WNDP01000175">
    <property type="protein sequence ID" value="KAF1018451.1"/>
    <property type="molecule type" value="Genomic_DNA"/>
</dbReference>
<proteinExistence type="predicted"/>
<dbReference type="PROSITE" id="PS51257">
    <property type="entry name" value="PROKAR_LIPOPROTEIN"/>
    <property type="match status" value="1"/>
</dbReference>
<accession>A0A833PBK6</accession>
<evidence type="ECO:0000313" key="2">
    <source>
        <dbReference type="Proteomes" id="UP000490535"/>
    </source>
</evidence>
<reference evidence="2" key="1">
    <citation type="journal article" date="2020" name="MBio">
        <title>Horizontal gene transfer to a defensive symbiont with a reduced genome amongst a multipartite beetle microbiome.</title>
        <authorList>
            <person name="Waterworth S.C."/>
            <person name="Florez L.V."/>
            <person name="Rees E.R."/>
            <person name="Hertweck C."/>
            <person name="Kaltenpoth M."/>
            <person name="Kwan J.C."/>
        </authorList>
    </citation>
    <scope>NUCLEOTIDE SEQUENCE [LARGE SCALE GENOMIC DNA]</scope>
</reference>
<evidence type="ECO:0000313" key="1">
    <source>
        <dbReference type="EMBL" id="KAF1018451.1"/>
    </source>
</evidence>
<protein>
    <recommendedName>
        <fullName evidence="3">Lipoprotein</fullName>
    </recommendedName>
</protein>
<comment type="caution">
    <text evidence="1">The sequence shown here is derived from an EMBL/GenBank/DDBJ whole genome shotgun (WGS) entry which is preliminary data.</text>
</comment>
<dbReference type="AlphaFoldDB" id="A0A833PBK6"/>